<feature type="repeat" description="ANK" evidence="3">
    <location>
        <begin position="15"/>
        <end position="47"/>
    </location>
</feature>
<keyword evidence="1" id="KW-0677">Repeat</keyword>
<dbReference type="Proteomes" id="UP000030701">
    <property type="component" value="Unassembled WGS sequence"/>
</dbReference>
<dbReference type="InterPro" id="IPR036770">
    <property type="entry name" value="Ankyrin_rpt-contain_sf"/>
</dbReference>
<evidence type="ECO:0000256" key="2">
    <source>
        <dbReference type="ARBA" id="ARBA00023043"/>
    </source>
</evidence>
<dbReference type="PANTHER" id="PTHR24173:SF74">
    <property type="entry name" value="ANKYRIN REPEAT DOMAIN-CONTAINING PROTEIN 16"/>
    <property type="match status" value="1"/>
</dbReference>
<dbReference type="InterPro" id="IPR002110">
    <property type="entry name" value="Ankyrin_rpt"/>
</dbReference>
<reference evidence="4" key="2">
    <citation type="submission" date="2014-03" db="EMBL/GenBank/DDBJ databases">
        <title>The Genome Annotation of Fusarium oxysporum Cotton.</title>
        <authorList>
            <consortium name="The Broad Institute Genomics Platform"/>
            <person name="Ma L.-J."/>
            <person name="Corby-Kistler H."/>
            <person name="Broz K."/>
            <person name="Gale L.R."/>
            <person name="Jonkers W."/>
            <person name="O'Donnell K."/>
            <person name="Ploetz R."/>
            <person name="Steinberg C."/>
            <person name="Schwartz D.C."/>
            <person name="VanEtten H."/>
            <person name="Zhou S."/>
            <person name="Young S.K."/>
            <person name="Zeng Q."/>
            <person name="Gargeya S."/>
            <person name="Fitzgerald M."/>
            <person name="Abouelleil A."/>
            <person name="Alvarado L."/>
            <person name="Chapman S.B."/>
            <person name="Gainer-Dewar J."/>
            <person name="Goldberg J."/>
            <person name="Griggs A."/>
            <person name="Gujja S."/>
            <person name="Hansen M."/>
            <person name="Howarth C."/>
            <person name="Imamovic A."/>
            <person name="Ireland A."/>
            <person name="Larimer J."/>
            <person name="McCowan C."/>
            <person name="Murphy C."/>
            <person name="Pearson M."/>
            <person name="Poon T.W."/>
            <person name="Priest M."/>
            <person name="Roberts A."/>
            <person name="Saif S."/>
            <person name="Shea T."/>
            <person name="Sykes S."/>
            <person name="Wortman J."/>
            <person name="Nusbaum C."/>
            <person name="Birren B."/>
        </authorList>
    </citation>
    <scope>NUCLEOTIDE SEQUENCE</scope>
    <source>
        <strain evidence="4">25433</strain>
    </source>
</reference>
<feature type="non-terminal residue" evidence="4">
    <location>
        <position position="1"/>
    </location>
</feature>
<dbReference type="Gene3D" id="1.25.40.20">
    <property type="entry name" value="Ankyrin repeat-containing domain"/>
    <property type="match status" value="1"/>
</dbReference>
<dbReference type="SUPFAM" id="SSF48403">
    <property type="entry name" value="Ankyrin repeat"/>
    <property type="match status" value="1"/>
</dbReference>
<gene>
    <name evidence="4" type="ORF">FOTG_19154</name>
</gene>
<evidence type="ECO:0000256" key="3">
    <source>
        <dbReference type="PROSITE-ProRule" id="PRU00023"/>
    </source>
</evidence>
<dbReference type="OrthoDB" id="341259at2759"/>
<accession>X0LV14</accession>
<dbReference type="Pfam" id="PF12796">
    <property type="entry name" value="Ank_2"/>
    <property type="match status" value="1"/>
</dbReference>
<evidence type="ECO:0000256" key="1">
    <source>
        <dbReference type="ARBA" id="ARBA00022737"/>
    </source>
</evidence>
<sequence>FLLDQGVQINARNDDGDTALYLASAAGCTAIVQRLLEKGADVNGRGHSGRVPLWYALQRFG</sequence>
<dbReference type="PROSITE" id="PS50088">
    <property type="entry name" value="ANK_REPEAT"/>
    <property type="match status" value="1"/>
</dbReference>
<evidence type="ECO:0000313" key="4">
    <source>
        <dbReference type="EMBL" id="EXM12345.1"/>
    </source>
</evidence>
<protein>
    <submittedName>
        <fullName evidence="4">Uncharacterized protein</fullName>
    </submittedName>
</protein>
<dbReference type="EMBL" id="KK035647">
    <property type="protein sequence ID" value="EXM12345.1"/>
    <property type="molecule type" value="Genomic_DNA"/>
</dbReference>
<proteinExistence type="predicted"/>
<dbReference type="PROSITE" id="PS50297">
    <property type="entry name" value="ANK_REP_REGION"/>
    <property type="match status" value="1"/>
</dbReference>
<dbReference type="SMART" id="SM00248">
    <property type="entry name" value="ANK"/>
    <property type="match status" value="1"/>
</dbReference>
<dbReference type="AlphaFoldDB" id="X0LV14"/>
<name>X0LV14_FUSOX</name>
<dbReference type="PANTHER" id="PTHR24173">
    <property type="entry name" value="ANKYRIN REPEAT CONTAINING"/>
    <property type="match status" value="1"/>
</dbReference>
<organism evidence="4">
    <name type="scientific">Fusarium oxysporum f. sp. vasinfectum 25433</name>
    <dbReference type="NCBI Taxonomy" id="1089449"/>
    <lineage>
        <taxon>Eukaryota</taxon>
        <taxon>Fungi</taxon>
        <taxon>Dikarya</taxon>
        <taxon>Ascomycota</taxon>
        <taxon>Pezizomycotina</taxon>
        <taxon>Sordariomycetes</taxon>
        <taxon>Hypocreomycetidae</taxon>
        <taxon>Hypocreales</taxon>
        <taxon>Nectriaceae</taxon>
        <taxon>Fusarium</taxon>
        <taxon>Fusarium oxysporum species complex</taxon>
    </lineage>
</organism>
<reference evidence="4" key="1">
    <citation type="submission" date="2011-11" db="EMBL/GenBank/DDBJ databases">
        <title>The Genome Sequence of Fusarium oxysporum Cotton.</title>
        <authorList>
            <consortium name="The Broad Institute Genome Sequencing Platform"/>
            <person name="Ma L.-J."/>
            <person name="Gale L.R."/>
            <person name="Schwartz D.C."/>
            <person name="Zhou S."/>
            <person name="Corby-Kistler H."/>
            <person name="Young S.K."/>
            <person name="Zeng Q."/>
            <person name="Gargeya S."/>
            <person name="Fitzgerald M."/>
            <person name="Haas B."/>
            <person name="Abouelleil A."/>
            <person name="Alvarado L."/>
            <person name="Arachchi H.M."/>
            <person name="Berlin A."/>
            <person name="Brown A."/>
            <person name="Chapman S.B."/>
            <person name="Chen Z."/>
            <person name="Dunbar C."/>
            <person name="Freedman E."/>
            <person name="Gearin G."/>
            <person name="Goldberg J."/>
            <person name="Griggs A."/>
            <person name="Gujja S."/>
            <person name="Heiman D."/>
            <person name="Howarth C."/>
            <person name="Larson L."/>
            <person name="Lui A."/>
            <person name="MacDonald P.J.P."/>
            <person name="Montmayeur A."/>
            <person name="Murphy C."/>
            <person name="Neiman D."/>
            <person name="Pearson M."/>
            <person name="Priest M."/>
            <person name="Roberts A."/>
            <person name="Saif S."/>
            <person name="Shea T."/>
            <person name="Shenoy N."/>
            <person name="Sisk P."/>
            <person name="Stolte C."/>
            <person name="Sykes S."/>
            <person name="Wortman J."/>
            <person name="Nusbaum C."/>
            <person name="Birren B."/>
        </authorList>
    </citation>
    <scope>NUCLEOTIDE SEQUENCE [LARGE SCALE GENOMIC DNA]</scope>
    <source>
        <strain evidence="4">25433</strain>
    </source>
</reference>
<keyword evidence="2 3" id="KW-0040">ANK repeat</keyword>
<dbReference type="HOGENOM" id="CLU_000134_45_9_1"/>